<keyword evidence="1" id="KW-0472">Membrane</keyword>
<dbReference type="AlphaFoldDB" id="A0A0A0JKI3"/>
<gene>
    <name evidence="2" type="ORF">N803_14055</name>
</gene>
<dbReference type="Proteomes" id="UP000030011">
    <property type="component" value="Unassembled WGS sequence"/>
</dbReference>
<sequence length="130" mass="13815">MVAHQRLDAGLAAGALTLCVMGIREGFNMRVPGIVVGLVGLVGLWWVCREPFFVGVWSGEPPRRARGVFGRDVPLLHVERQRARSQPAAGGNVLETATMTRVALPLCLLVAVLTACSPAADKTDTTTPTP</sequence>
<evidence type="ECO:0000256" key="1">
    <source>
        <dbReference type="SAM" id="Phobius"/>
    </source>
</evidence>
<proteinExistence type="predicted"/>
<keyword evidence="1" id="KW-1133">Transmembrane helix</keyword>
<protein>
    <submittedName>
        <fullName evidence="2">Uncharacterized protein</fullName>
    </submittedName>
</protein>
<comment type="caution">
    <text evidence="2">The sequence shown here is derived from an EMBL/GenBank/DDBJ whole genome shotgun (WGS) entry which is preliminary data.</text>
</comment>
<name>A0A0A0JKI3_9MICO</name>
<accession>A0A0A0JKI3</accession>
<keyword evidence="3" id="KW-1185">Reference proteome</keyword>
<organism evidence="2 3">
    <name type="scientific">Knoellia subterranea KCTC 19937</name>
    <dbReference type="NCBI Taxonomy" id="1385521"/>
    <lineage>
        <taxon>Bacteria</taxon>
        <taxon>Bacillati</taxon>
        <taxon>Actinomycetota</taxon>
        <taxon>Actinomycetes</taxon>
        <taxon>Micrococcales</taxon>
        <taxon>Intrasporangiaceae</taxon>
        <taxon>Knoellia</taxon>
    </lineage>
</organism>
<feature type="transmembrane region" description="Helical" evidence="1">
    <location>
        <begin position="29"/>
        <end position="48"/>
    </location>
</feature>
<reference evidence="2 3" key="1">
    <citation type="submission" date="2013-08" db="EMBL/GenBank/DDBJ databases">
        <title>The genome sequence of Knoellia subterranea.</title>
        <authorList>
            <person name="Zhu W."/>
            <person name="Wang G."/>
        </authorList>
    </citation>
    <scope>NUCLEOTIDE SEQUENCE [LARGE SCALE GENOMIC DNA]</scope>
    <source>
        <strain evidence="2 3">KCTC 19937</strain>
    </source>
</reference>
<keyword evidence="1" id="KW-0812">Transmembrane</keyword>
<dbReference type="EMBL" id="AVPK01000005">
    <property type="protein sequence ID" value="KGN37593.1"/>
    <property type="molecule type" value="Genomic_DNA"/>
</dbReference>
<evidence type="ECO:0000313" key="2">
    <source>
        <dbReference type="EMBL" id="KGN37593.1"/>
    </source>
</evidence>
<evidence type="ECO:0000313" key="3">
    <source>
        <dbReference type="Proteomes" id="UP000030011"/>
    </source>
</evidence>